<dbReference type="Proteomes" id="UP001143480">
    <property type="component" value="Unassembled WGS sequence"/>
</dbReference>
<evidence type="ECO:0000313" key="2">
    <source>
        <dbReference type="EMBL" id="GLL08235.1"/>
    </source>
</evidence>
<organism evidence="2 3">
    <name type="scientific">Dactylosporangium matsuzakiense</name>
    <dbReference type="NCBI Taxonomy" id="53360"/>
    <lineage>
        <taxon>Bacteria</taxon>
        <taxon>Bacillati</taxon>
        <taxon>Actinomycetota</taxon>
        <taxon>Actinomycetes</taxon>
        <taxon>Micromonosporales</taxon>
        <taxon>Micromonosporaceae</taxon>
        <taxon>Dactylosporangium</taxon>
    </lineage>
</organism>
<accession>A0A9W6KW33</accession>
<keyword evidence="1" id="KW-0812">Transmembrane</keyword>
<evidence type="ECO:0000313" key="3">
    <source>
        <dbReference type="Proteomes" id="UP001143480"/>
    </source>
</evidence>
<keyword evidence="3" id="KW-1185">Reference proteome</keyword>
<keyword evidence="1" id="KW-1133">Transmembrane helix</keyword>
<reference evidence="2" key="2">
    <citation type="submission" date="2023-01" db="EMBL/GenBank/DDBJ databases">
        <authorList>
            <person name="Sun Q."/>
            <person name="Evtushenko L."/>
        </authorList>
    </citation>
    <scope>NUCLEOTIDE SEQUENCE</scope>
    <source>
        <strain evidence="2">VKM Ac-1321</strain>
    </source>
</reference>
<evidence type="ECO:0000256" key="1">
    <source>
        <dbReference type="SAM" id="Phobius"/>
    </source>
</evidence>
<feature type="transmembrane region" description="Helical" evidence="1">
    <location>
        <begin position="127"/>
        <end position="148"/>
    </location>
</feature>
<feature type="transmembrane region" description="Helical" evidence="1">
    <location>
        <begin position="93"/>
        <end position="115"/>
    </location>
</feature>
<protein>
    <submittedName>
        <fullName evidence="2">Uncharacterized protein</fullName>
    </submittedName>
</protein>
<dbReference type="AlphaFoldDB" id="A0A9W6KW33"/>
<keyword evidence="1" id="KW-0472">Membrane</keyword>
<reference evidence="2" key="1">
    <citation type="journal article" date="2014" name="Int. J. Syst. Evol. Microbiol.">
        <title>Complete genome sequence of Corynebacterium casei LMG S-19264T (=DSM 44701T), isolated from a smear-ripened cheese.</title>
        <authorList>
            <consortium name="US DOE Joint Genome Institute (JGI-PGF)"/>
            <person name="Walter F."/>
            <person name="Albersmeier A."/>
            <person name="Kalinowski J."/>
            <person name="Ruckert C."/>
        </authorList>
    </citation>
    <scope>NUCLEOTIDE SEQUENCE</scope>
    <source>
        <strain evidence="2">VKM Ac-1321</strain>
    </source>
</reference>
<dbReference type="EMBL" id="BSFP01000134">
    <property type="protein sequence ID" value="GLL08235.1"/>
    <property type="molecule type" value="Genomic_DNA"/>
</dbReference>
<proteinExistence type="predicted"/>
<sequence length="176" mass="17744">MRAHRCAIASPLSLETARQRLADALPGRRATLGAGFGPAGVVRGYVQRDRVKLVAMHAGLGVWSPTAVRGRLRATATGCVLDYSVGWGSIARVLGSVSLGAFLLVFAGGAAAAVAQVGHDGRGATGPAVVAAGGLAAALLFTGLAAAVRAAGRDQVVLLHSWLAQRLVPRPPTPAG</sequence>
<name>A0A9W6KW33_9ACTN</name>
<gene>
    <name evidence="2" type="ORF">GCM10017581_099960</name>
</gene>
<dbReference type="RefSeq" id="WP_261962510.1">
    <property type="nucleotide sequence ID" value="NZ_BAAAXA010000001.1"/>
</dbReference>
<comment type="caution">
    <text evidence="2">The sequence shown here is derived from an EMBL/GenBank/DDBJ whole genome shotgun (WGS) entry which is preliminary data.</text>
</comment>